<keyword evidence="1" id="KW-0732">Signal</keyword>
<dbReference type="EMBL" id="FOKK01000005">
    <property type="protein sequence ID" value="SFB18911.1"/>
    <property type="molecule type" value="Genomic_DNA"/>
</dbReference>
<accession>A0A1I0Z052</accession>
<evidence type="ECO:0000313" key="3">
    <source>
        <dbReference type="Proteomes" id="UP000198790"/>
    </source>
</evidence>
<name>A0A1I0Z052_9BACT</name>
<sequence>MVKILRVVAVLFLMGLPFFYANAQGGYVEESVWSNVNTATNSSSDFIITTDGTKLFGEIVRDFDYTEYDQVDFKYNGNVKVYLPADLQAFGLENGRFFMSKRLPDSSELEFVQILFSGNLQLDYKKGKYYIDNGLEIQELRAYYEDITVDGDKRRRSIKLYISTLKILTSGTCGFEMQDLIEKSRLDEQDFIRILTQYHECEELPYKLHVEKISFVKLSPTFSLGFGADFTSASNVPNKFNYAFTNSSRYVAFAGFRLHDFRRFPKSSLDLRIGYVMYSGTIDASIYKGNDLVTASQTFRENSIVIPFSYNYSFVKRKDFDLYLGLVLSGWFSSGITELGILELTATYKPGEIQLVEEQIMRVSTNKVFPSLKTGANFTISDKMKVFTELGVEFFKDYYNVQILASPLINLNRTYVSLQVGLEF</sequence>
<dbReference type="Proteomes" id="UP000198790">
    <property type="component" value="Unassembled WGS sequence"/>
</dbReference>
<dbReference type="RefSeq" id="WP_092896256.1">
    <property type="nucleotide sequence ID" value="NZ_CAXBKE010000010.1"/>
</dbReference>
<protein>
    <recommendedName>
        <fullName evidence="4">Outer membrane protein beta-barrel domain-containing protein</fullName>
    </recommendedName>
</protein>
<dbReference type="STRING" id="237018.SAMN04489723_105173"/>
<organism evidence="2 3">
    <name type="scientific">Algoriphagus aquimarinus</name>
    <dbReference type="NCBI Taxonomy" id="237018"/>
    <lineage>
        <taxon>Bacteria</taxon>
        <taxon>Pseudomonadati</taxon>
        <taxon>Bacteroidota</taxon>
        <taxon>Cytophagia</taxon>
        <taxon>Cytophagales</taxon>
        <taxon>Cyclobacteriaceae</taxon>
        <taxon>Algoriphagus</taxon>
    </lineage>
</organism>
<reference evidence="2 3" key="1">
    <citation type="submission" date="2016-10" db="EMBL/GenBank/DDBJ databases">
        <authorList>
            <person name="de Groot N.N."/>
        </authorList>
    </citation>
    <scope>NUCLEOTIDE SEQUENCE [LARGE SCALE GENOMIC DNA]</scope>
    <source>
        <strain evidence="2 3">DSM 23399</strain>
    </source>
</reference>
<proteinExistence type="predicted"/>
<feature type="signal peptide" evidence="1">
    <location>
        <begin position="1"/>
        <end position="23"/>
    </location>
</feature>
<dbReference type="AlphaFoldDB" id="A0A1I0Z052"/>
<evidence type="ECO:0008006" key="4">
    <source>
        <dbReference type="Google" id="ProtNLM"/>
    </source>
</evidence>
<evidence type="ECO:0000256" key="1">
    <source>
        <dbReference type="SAM" id="SignalP"/>
    </source>
</evidence>
<dbReference type="OrthoDB" id="836802at2"/>
<keyword evidence="3" id="KW-1185">Reference proteome</keyword>
<evidence type="ECO:0000313" key="2">
    <source>
        <dbReference type="EMBL" id="SFB18911.1"/>
    </source>
</evidence>
<feature type="chain" id="PRO_5011640836" description="Outer membrane protein beta-barrel domain-containing protein" evidence="1">
    <location>
        <begin position="24"/>
        <end position="424"/>
    </location>
</feature>
<gene>
    <name evidence="2" type="ORF">SAMN04489723_105173</name>
</gene>